<protein>
    <recommendedName>
        <fullName evidence="2">histidine kinase</fullName>
        <ecNumber evidence="2">2.7.13.3</ecNumber>
    </recommendedName>
</protein>
<dbReference type="GO" id="GO:0004673">
    <property type="term" value="F:protein histidine kinase activity"/>
    <property type="evidence" value="ECO:0007669"/>
    <property type="project" value="UniProtKB-EC"/>
</dbReference>
<dbReference type="PROSITE" id="PS50113">
    <property type="entry name" value="PAC"/>
    <property type="match status" value="2"/>
</dbReference>
<dbReference type="Pfam" id="PF13188">
    <property type="entry name" value="PAS_8"/>
    <property type="match status" value="1"/>
</dbReference>
<dbReference type="InterPro" id="IPR001610">
    <property type="entry name" value="PAC"/>
</dbReference>
<keyword evidence="14" id="KW-1185">Reference proteome</keyword>
<dbReference type="EC" id="2.7.13.3" evidence="2"/>
<dbReference type="InterPro" id="IPR000014">
    <property type="entry name" value="PAS"/>
</dbReference>
<evidence type="ECO:0000259" key="11">
    <source>
        <dbReference type="PROSITE" id="PS50112"/>
    </source>
</evidence>
<keyword evidence="3" id="KW-0597">Phosphoprotein</keyword>
<evidence type="ECO:0000256" key="4">
    <source>
        <dbReference type="ARBA" id="ARBA00022679"/>
    </source>
</evidence>
<evidence type="ECO:0000259" key="10">
    <source>
        <dbReference type="PROSITE" id="PS50109"/>
    </source>
</evidence>
<evidence type="ECO:0000313" key="14">
    <source>
        <dbReference type="Proteomes" id="UP001050975"/>
    </source>
</evidence>
<evidence type="ECO:0000256" key="8">
    <source>
        <dbReference type="ARBA" id="ARBA00023026"/>
    </source>
</evidence>
<dbReference type="Proteomes" id="UP001050975">
    <property type="component" value="Unassembled WGS sequence"/>
</dbReference>
<dbReference type="Gene3D" id="3.30.450.20">
    <property type="entry name" value="PAS domain"/>
    <property type="match status" value="4"/>
</dbReference>
<feature type="domain" description="PAC" evidence="12">
    <location>
        <begin position="140"/>
        <end position="192"/>
    </location>
</feature>
<dbReference type="InterPro" id="IPR036890">
    <property type="entry name" value="HATPase_C_sf"/>
</dbReference>
<dbReference type="EMBL" id="BLAY01000147">
    <property type="protein sequence ID" value="GET42069.1"/>
    <property type="molecule type" value="Genomic_DNA"/>
</dbReference>
<feature type="coiled-coil region" evidence="9">
    <location>
        <begin position="20"/>
        <end position="75"/>
    </location>
</feature>
<keyword evidence="6 13" id="KW-0418">Kinase</keyword>
<dbReference type="AlphaFoldDB" id="A0AAV3WLR0"/>
<evidence type="ECO:0000313" key="13">
    <source>
        <dbReference type="EMBL" id="GET42069.1"/>
    </source>
</evidence>
<keyword evidence="7" id="KW-0067">ATP-binding</keyword>
<dbReference type="SUPFAM" id="SSF55874">
    <property type="entry name" value="ATPase domain of HSP90 chaperone/DNA topoisomerase II/histidine kinase"/>
    <property type="match status" value="1"/>
</dbReference>
<comment type="catalytic activity">
    <reaction evidence="1">
        <text>ATP + protein L-histidine = ADP + protein N-phospho-L-histidine.</text>
        <dbReference type="EC" id="2.7.13.3"/>
    </reaction>
</comment>
<keyword evidence="5" id="KW-0547">Nucleotide-binding</keyword>
<reference evidence="13" key="1">
    <citation type="submission" date="2019-10" db="EMBL/GenBank/DDBJ databases">
        <title>Draft genome sequece of Microseira wollei NIES-4236.</title>
        <authorList>
            <person name="Yamaguchi H."/>
            <person name="Suzuki S."/>
            <person name="Kawachi M."/>
        </authorList>
    </citation>
    <scope>NUCLEOTIDE SEQUENCE</scope>
    <source>
        <strain evidence="13">NIES-4236</strain>
    </source>
</reference>
<dbReference type="Pfam" id="PF08447">
    <property type="entry name" value="PAS_3"/>
    <property type="match status" value="2"/>
</dbReference>
<dbReference type="InterPro" id="IPR000700">
    <property type="entry name" value="PAS-assoc_C"/>
</dbReference>
<sequence>MIDIAPCHLCGLVRGLFKTIAERQKAKEQLEIKLRDSTAELAALKEQLQQEIAERRRVEAALHESEQLFQQLAENIDSICWTIDAKTRQIIYVSPQCEKIWGLSRADLCAAPEYFLDAIIHPEDRDRIIAALKAPDPGKYEQEYRILRPDGEMRWIRSRCFPIRDRAGLVYRIAGIDEDISDRKQTEAALRDSEKRLQAIISTLCDSEARLQTIVANLLDGLLIVDRRGRVLFANPAAGKIFGCEPEDLIGVELGWPAIKNDIIELTILRPNKEVGIGEMHVAPTEWEGKSVCIISLRDITERKRAENALCESEAKFRQMAENIANVFWLASPEGNQLLYVSPAYEKIWGRPIAAANGKPQFWIETVYPEDREAVLGAIAKQLQGESTSNEYRILRPDGSIRWIWARGFPIKDEFGKLYRIAGIAEDVSDRKIAEVQIQASLHEKEVLLKEIHHRVKNNMQVISSLLELQAQYLDDPQTIALFRESQSRIRSMALIHEQLYQSLHLDKIDFAKYIKDLTTNLFQFFGNHSNAIELKLNLAESSLNIETAIPCGLIVNELVSNSLKYAFNQGMPGQISIELFRDELMKFHLIVSDNGVGLPKNFNIETAATLGLRLVRMLTRQLKGFLEIDTDGGTRFKLGFYELNYRRRV</sequence>
<dbReference type="InterPro" id="IPR011495">
    <property type="entry name" value="Sig_transdc_His_kin_sub2_dim/P"/>
</dbReference>
<feature type="domain" description="PAS" evidence="11">
    <location>
        <begin position="313"/>
        <end position="386"/>
    </location>
</feature>
<feature type="domain" description="Histidine kinase" evidence="10">
    <location>
        <begin position="451"/>
        <end position="645"/>
    </location>
</feature>
<dbReference type="SMART" id="SM00387">
    <property type="entry name" value="HATPase_c"/>
    <property type="match status" value="1"/>
</dbReference>
<dbReference type="InterPro" id="IPR005467">
    <property type="entry name" value="His_kinase_dom"/>
</dbReference>
<dbReference type="Pfam" id="PF02518">
    <property type="entry name" value="HATPase_c"/>
    <property type="match status" value="1"/>
</dbReference>
<dbReference type="RefSeq" id="WP_226589025.1">
    <property type="nucleotide sequence ID" value="NZ_BLAY01000147.1"/>
</dbReference>
<dbReference type="NCBIfam" id="TIGR00229">
    <property type="entry name" value="sensory_box"/>
    <property type="match status" value="3"/>
</dbReference>
<dbReference type="SUPFAM" id="SSF55785">
    <property type="entry name" value="PYP-like sensor domain (PAS domain)"/>
    <property type="match status" value="3"/>
</dbReference>
<dbReference type="GO" id="GO:0005524">
    <property type="term" value="F:ATP binding"/>
    <property type="evidence" value="ECO:0007669"/>
    <property type="project" value="UniProtKB-KW"/>
</dbReference>
<dbReference type="InterPro" id="IPR013655">
    <property type="entry name" value="PAS_fold_3"/>
</dbReference>
<dbReference type="Gene3D" id="3.30.565.10">
    <property type="entry name" value="Histidine kinase-like ATPase, C-terminal domain"/>
    <property type="match status" value="1"/>
</dbReference>
<name>A0AAV3WLR0_9CYAN</name>
<evidence type="ECO:0000256" key="3">
    <source>
        <dbReference type="ARBA" id="ARBA00022553"/>
    </source>
</evidence>
<organism evidence="13 14">
    <name type="scientific">Microseira wollei NIES-4236</name>
    <dbReference type="NCBI Taxonomy" id="2530354"/>
    <lineage>
        <taxon>Bacteria</taxon>
        <taxon>Bacillati</taxon>
        <taxon>Cyanobacteriota</taxon>
        <taxon>Cyanophyceae</taxon>
        <taxon>Oscillatoriophycideae</taxon>
        <taxon>Aerosakkonematales</taxon>
        <taxon>Aerosakkonemataceae</taxon>
        <taxon>Microseira</taxon>
    </lineage>
</organism>
<dbReference type="Pfam" id="PF07568">
    <property type="entry name" value="HisKA_2"/>
    <property type="match status" value="1"/>
</dbReference>
<evidence type="ECO:0000256" key="1">
    <source>
        <dbReference type="ARBA" id="ARBA00000085"/>
    </source>
</evidence>
<keyword evidence="4" id="KW-0808">Transferase</keyword>
<comment type="caution">
    <text evidence="13">The sequence shown here is derived from an EMBL/GenBank/DDBJ whole genome shotgun (WGS) entry which is preliminary data.</text>
</comment>
<dbReference type="SMART" id="SM00086">
    <property type="entry name" value="PAC"/>
    <property type="match status" value="3"/>
</dbReference>
<evidence type="ECO:0000256" key="7">
    <source>
        <dbReference type="ARBA" id="ARBA00022840"/>
    </source>
</evidence>
<feature type="domain" description="PAS" evidence="11">
    <location>
        <begin position="207"/>
        <end position="251"/>
    </location>
</feature>
<feature type="domain" description="PAC" evidence="12">
    <location>
        <begin position="388"/>
        <end position="440"/>
    </location>
</feature>
<dbReference type="PROSITE" id="PS50109">
    <property type="entry name" value="HIS_KIN"/>
    <property type="match status" value="1"/>
</dbReference>
<dbReference type="PROSITE" id="PS50112">
    <property type="entry name" value="PAS"/>
    <property type="match status" value="3"/>
</dbReference>
<dbReference type="PANTHER" id="PTHR41523:SF8">
    <property type="entry name" value="ETHYLENE RESPONSE SENSOR PROTEIN"/>
    <property type="match status" value="1"/>
</dbReference>
<evidence type="ECO:0000256" key="9">
    <source>
        <dbReference type="SAM" id="Coils"/>
    </source>
</evidence>
<feature type="domain" description="PAS" evidence="11">
    <location>
        <begin position="65"/>
        <end position="133"/>
    </location>
</feature>
<keyword evidence="8" id="KW-0843">Virulence</keyword>
<evidence type="ECO:0000256" key="2">
    <source>
        <dbReference type="ARBA" id="ARBA00012438"/>
    </source>
</evidence>
<accession>A0AAV3WLR0</accession>
<evidence type="ECO:0000256" key="6">
    <source>
        <dbReference type="ARBA" id="ARBA00022777"/>
    </source>
</evidence>
<evidence type="ECO:0000259" key="12">
    <source>
        <dbReference type="PROSITE" id="PS50113"/>
    </source>
</evidence>
<proteinExistence type="predicted"/>
<keyword evidence="9" id="KW-0175">Coiled coil</keyword>
<evidence type="ECO:0000256" key="5">
    <source>
        <dbReference type="ARBA" id="ARBA00022741"/>
    </source>
</evidence>
<dbReference type="SMART" id="SM00091">
    <property type="entry name" value="PAS"/>
    <property type="match status" value="3"/>
</dbReference>
<gene>
    <name evidence="13" type="ORF">MiSe_68830</name>
</gene>
<dbReference type="InterPro" id="IPR035965">
    <property type="entry name" value="PAS-like_dom_sf"/>
</dbReference>
<dbReference type="InterPro" id="IPR003594">
    <property type="entry name" value="HATPase_dom"/>
</dbReference>
<dbReference type="CDD" id="cd00130">
    <property type="entry name" value="PAS"/>
    <property type="match status" value="3"/>
</dbReference>
<dbReference type="PANTHER" id="PTHR41523">
    <property type="entry name" value="TWO-COMPONENT SYSTEM SENSOR PROTEIN"/>
    <property type="match status" value="1"/>
</dbReference>